<evidence type="ECO:0000313" key="3">
    <source>
        <dbReference type="Proteomes" id="UP000239724"/>
    </source>
</evidence>
<dbReference type="RefSeq" id="WP_104521230.1">
    <property type="nucleotide sequence ID" value="NZ_NHRY01000237.1"/>
</dbReference>
<dbReference type="EMBL" id="NHRY01000237">
    <property type="protein sequence ID" value="PPQ28812.1"/>
    <property type="molecule type" value="Genomic_DNA"/>
</dbReference>
<comment type="caution">
    <text evidence="2">The sequence shown here is derived from an EMBL/GenBank/DDBJ whole genome shotgun (WGS) entry which is preliminary data.</text>
</comment>
<dbReference type="Proteomes" id="UP000239724">
    <property type="component" value="Unassembled WGS sequence"/>
</dbReference>
<dbReference type="Gene3D" id="2.40.160.20">
    <property type="match status" value="1"/>
</dbReference>
<reference evidence="2 3" key="1">
    <citation type="journal article" date="2018" name="Arch. Microbiol.">
        <title>New insights into the metabolic potential of the phototrophic purple bacterium Rhodopila globiformis DSM 161(T) from its draft genome sequence and evidence for a vanadium-dependent nitrogenase.</title>
        <authorList>
            <person name="Imhoff J.F."/>
            <person name="Rahn T."/>
            <person name="Kunzel S."/>
            <person name="Neulinger S.C."/>
        </authorList>
    </citation>
    <scope>NUCLEOTIDE SEQUENCE [LARGE SCALE GENOMIC DNA]</scope>
    <source>
        <strain evidence="2 3">DSM 161</strain>
    </source>
</reference>
<dbReference type="OrthoDB" id="5294829at2"/>
<comment type="similarity">
    <text evidence="1">Belongs to the UPF0311 family.</text>
</comment>
<accession>A0A2S6N2H7</accession>
<evidence type="ECO:0000256" key="1">
    <source>
        <dbReference type="HAMAP-Rule" id="MF_00775"/>
    </source>
</evidence>
<dbReference type="AlphaFoldDB" id="A0A2S6N2H7"/>
<gene>
    <name evidence="2" type="ORF">CCS01_23375</name>
</gene>
<proteinExistence type="inferred from homology"/>
<dbReference type="Pfam" id="PF11578">
    <property type="entry name" value="DUF3237"/>
    <property type="match status" value="1"/>
</dbReference>
<dbReference type="PANTHER" id="PTHR37315:SF1">
    <property type="entry name" value="UPF0311 PROTEIN BLR7842"/>
    <property type="match status" value="1"/>
</dbReference>
<evidence type="ECO:0000313" key="2">
    <source>
        <dbReference type="EMBL" id="PPQ28812.1"/>
    </source>
</evidence>
<dbReference type="InterPro" id="IPR020915">
    <property type="entry name" value="UPF0311"/>
</dbReference>
<protein>
    <recommendedName>
        <fullName evidence="1">UPF0311 protein CCS01_23375</fullName>
    </recommendedName>
</protein>
<sequence length="152" mass="16366">MAEIRTAHLFTLKLAVSGLQPVGDTPAGNRRIGLVAGGTFEGPKLRGTVLPGGADWIIVRPDGVTTLDVRLVLQTDDGAAIGMTYKGLRHGPADVMEKLNSGQFVDPSQYYFRTMVTFETAAPRYAWLNSVFGIGTGSRPPEGPIYDIFEVL</sequence>
<name>A0A2S6N2H7_RHOGL</name>
<organism evidence="2 3">
    <name type="scientific">Rhodopila globiformis</name>
    <name type="common">Rhodopseudomonas globiformis</name>
    <dbReference type="NCBI Taxonomy" id="1071"/>
    <lineage>
        <taxon>Bacteria</taxon>
        <taxon>Pseudomonadati</taxon>
        <taxon>Pseudomonadota</taxon>
        <taxon>Alphaproteobacteria</taxon>
        <taxon>Acetobacterales</taxon>
        <taxon>Acetobacteraceae</taxon>
        <taxon>Rhodopila</taxon>
    </lineage>
</organism>
<keyword evidence="3" id="KW-1185">Reference proteome</keyword>
<dbReference type="HAMAP" id="MF_00775">
    <property type="entry name" value="UPF0311"/>
    <property type="match status" value="1"/>
</dbReference>
<dbReference type="PANTHER" id="PTHR37315">
    <property type="entry name" value="UPF0311 PROTEIN BLR7842"/>
    <property type="match status" value="1"/>
</dbReference>